<evidence type="ECO:0000256" key="1">
    <source>
        <dbReference type="SAM" id="Phobius"/>
    </source>
</evidence>
<evidence type="ECO:0000313" key="3">
    <source>
        <dbReference type="Proteomes" id="UP000285310"/>
    </source>
</evidence>
<reference evidence="2 3" key="1">
    <citation type="submission" date="2013-10" db="EMBL/GenBank/DDBJ databases">
        <title>Salinisphaera japonica YTM-1 Genome Sequencing.</title>
        <authorList>
            <person name="Lai Q."/>
            <person name="Li C."/>
            <person name="Shao Z."/>
        </authorList>
    </citation>
    <scope>NUCLEOTIDE SEQUENCE [LARGE SCALE GENOMIC DNA]</scope>
    <source>
        <strain evidence="2 3">YTM-1</strain>
    </source>
</reference>
<keyword evidence="1" id="KW-1133">Transmembrane helix</keyword>
<evidence type="ECO:0000313" key="2">
    <source>
        <dbReference type="EMBL" id="ROO24113.1"/>
    </source>
</evidence>
<dbReference type="Pfam" id="PF11990">
    <property type="entry name" value="DUF3487"/>
    <property type="match status" value="1"/>
</dbReference>
<dbReference type="AlphaFoldDB" id="A0A423PF13"/>
<gene>
    <name evidence="2" type="ORF">SAJA_14680</name>
</gene>
<dbReference type="InParanoid" id="A0A423PF13"/>
<dbReference type="OrthoDB" id="8907898at2"/>
<proteinExistence type="predicted"/>
<accession>A0A423PF13</accession>
<dbReference type="RefSeq" id="WP_123659375.1">
    <property type="nucleotide sequence ID" value="NZ_AYKG01000068.1"/>
</dbReference>
<keyword evidence="3" id="KW-1185">Reference proteome</keyword>
<name>A0A423PF13_9GAMM</name>
<protein>
    <submittedName>
        <fullName evidence="2">Conjugal transfer protein</fullName>
    </submittedName>
</protein>
<dbReference type="Proteomes" id="UP000285310">
    <property type="component" value="Unassembled WGS sequence"/>
</dbReference>
<comment type="caution">
    <text evidence="2">The sequence shown here is derived from an EMBL/GenBank/DDBJ whole genome shotgun (WGS) entry which is preliminary data.</text>
</comment>
<feature type="transmembrane region" description="Helical" evidence="1">
    <location>
        <begin position="57"/>
        <end position="76"/>
    </location>
</feature>
<keyword evidence="1" id="KW-0472">Membrane</keyword>
<keyword evidence="1" id="KW-0812">Transmembrane</keyword>
<sequence>MPDQHTITFVPTRLNKAPIVFRGMTGREVGLVSIGGLLAGIPLGLIGWWAIGMIAMLPTVMFGFSGIAVWFGGTLMRRLRRGRPETWLYRRLQWFAAQRGFNSAGLIIRTATYRARRDRSFHTGDPL</sequence>
<organism evidence="2 3">
    <name type="scientific">Salinisphaera japonica YTM-1</name>
    <dbReference type="NCBI Taxonomy" id="1209778"/>
    <lineage>
        <taxon>Bacteria</taxon>
        <taxon>Pseudomonadati</taxon>
        <taxon>Pseudomonadota</taxon>
        <taxon>Gammaproteobacteria</taxon>
        <taxon>Salinisphaerales</taxon>
        <taxon>Salinisphaeraceae</taxon>
        <taxon>Salinisphaera</taxon>
    </lineage>
</organism>
<feature type="transmembrane region" description="Helical" evidence="1">
    <location>
        <begin position="29"/>
        <end position="51"/>
    </location>
</feature>
<dbReference type="EMBL" id="AYKG01000068">
    <property type="protein sequence ID" value="ROO24113.1"/>
    <property type="molecule type" value="Genomic_DNA"/>
</dbReference>
<dbReference type="NCBIfam" id="TIGR03750">
    <property type="entry name" value="conj_TIGR03750"/>
    <property type="match status" value="1"/>
</dbReference>
<dbReference type="InterPro" id="IPR021877">
    <property type="entry name" value="DUF3487"/>
</dbReference>